<dbReference type="Pfam" id="PF01386">
    <property type="entry name" value="Ribosomal_L25p"/>
    <property type="match status" value="1"/>
</dbReference>
<feature type="domain" description="Large ribosomal subunit protein bL25 L25" evidence="7">
    <location>
        <begin position="6"/>
        <end position="91"/>
    </location>
</feature>
<comment type="function">
    <text evidence="5">This is one of the proteins that binds to the 5S RNA in the ribosome where it forms part of the central protuberance.</text>
</comment>
<evidence type="ECO:0000313" key="10">
    <source>
        <dbReference type="Proteomes" id="UP000177263"/>
    </source>
</evidence>
<feature type="compositionally biased region" description="Polar residues" evidence="6">
    <location>
        <begin position="210"/>
        <end position="224"/>
    </location>
</feature>
<dbReference type="GO" id="GO:0006412">
    <property type="term" value="P:translation"/>
    <property type="evidence" value="ECO:0007669"/>
    <property type="project" value="UniProtKB-UniRule"/>
</dbReference>
<keyword evidence="3 5" id="KW-0689">Ribosomal protein</keyword>
<dbReference type="GO" id="GO:0022625">
    <property type="term" value="C:cytosolic large ribosomal subunit"/>
    <property type="evidence" value="ECO:0007669"/>
    <property type="project" value="TreeGrafter"/>
</dbReference>
<evidence type="ECO:0000259" key="7">
    <source>
        <dbReference type="Pfam" id="PF01386"/>
    </source>
</evidence>
<feature type="domain" description="Large ribosomal subunit protein bL25 beta" evidence="8">
    <location>
        <begin position="99"/>
        <end position="186"/>
    </location>
</feature>
<dbReference type="GO" id="GO:0003735">
    <property type="term" value="F:structural constituent of ribosome"/>
    <property type="evidence" value="ECO:0007669"/>
    <property type="project" value="InterPro"/>
</dbReference>
<dbReference type="Gene3D" id="2.40.240.10">
    <property type="entry name" value="Ribosomal Protein L25, Chain P"/>
    <property type="match status" value="1"/>
</dbReference>
<dbReference type="AlphaFoldDB" id="A0A1F7YN21"/>
<keyword evidence="4 5" id="KW-0687">Ribonucleoprotein</keyword>
<dbReference type="STRING" id="1802500.A2801_01750"/>
<organism evidence="9 10">
    <name type="scientific">Candidatus Woesebacteria bacterium RIFCSPHIGHO2_01_FULL_41_10</name>
    <dbReference type="NCBI Taxonomy" id="1802500"/>
    <lineage>
        <taxon>Bacteria</taxon>
        <taxon>Candidatus Woeseibacteriota</taxon>
    </lineage>
</organism>
<dbReference type="InterPro" id="IPR001021">
    <property type="entry name" value="Ribosomal_bL25_long"/>
</dbReference>
<evidence type="ECO:0000256" key="3">
    <source>
        <dbReference type="ARBA" id="ARBA00022980"/>
    </source>
</evidence>
<dbReference type="Pfam" id="PF14693">
    <property type="entry name" value="Ribosomal_TL5_C"/>
    <property type="match status" value="1"/>
</dbReference>
<comment type="similarity">
    <text evidence="5">Belongs to the bacterial ribosomal protein bL25 family. CTC subfamily.</text>
</comment>
<keyword evidence="2 5" id="KW-0694">RNA-binding</keyword>
<evidence type="ECO:0000313" key="9">
    <source>
        <dbReference type="EMBL" id="OGM28590.1"/>
    </source>
</evidence>
<gene>
    <name evidence="5" type="primary">rplY</name>
    <name evidence="5" type="synonym">ctc</name>
    <name evidence="9" type="ORF">A2801_01750</name>
</gene>
<dbReference type="InterPro" id="IPR029751">
    <property type="entry name" value="Ribosomal_L25_dom"/>
</dbReference>
<evidence type="ECO:0000256" key="6">
    <source>
        <dbReference type="SAM" id="MobiDB-lite"/>
    </source>
</evidence>
<accession>A0A1F7YN21</accession>
<comment type="caution">
    <text evidence="9">The sequence shown here is derived from an EMBL/GenBank/DDBJ whole genome shotgun (WGS) entry which is preliminary data.</text>
</comment>
<evidence type="ECO:0000256" key="1">
    <source>
        <dbReference type="ARBA" id="ARBA00022730"/>
    </source>
</evidence>
<proteinExistence type="inferred from homology"/>
<evidence type="ECO:0000256" key="5">
    <source>
        <dbReference type="HAMAP-Rule" id="MF_01334"/>
    </source>
</evidence>
<dbReference type="CDD" id="cd00495">
    <property type="entry name" value="Ribosomal_L25_TL5_CTC"/>
    <property type="match status" value="1"/>
</dbReference>
<dbReference type="InterPro" id="IPR037121">
    <property type="entry name" value="Ribosomal_bL25_C"/>
</dbReference>
<protein>
    <recommendedName>
        <fullName evidence="5">Large ribosomal subunit protein bL25</fullName>
    </recommendedName>
    <alternativeName>
        <fullName evidence="5">General stress protein CTC</fullName>
    </alternativeName>
</protein>
<sequence length="224" mass="24466">MDKIPLKAEKRILAGRKVNQLRRNGIVPANVYGKGISSYAVAVNADEFSKVYQKAGETVLVDLTLDKKSTPVLISNVQIHPLTEETIHVDFRQVDLKTKITASVPVVLVGESPAAKRGDGTLVQQIDEIEIESLPTDIPEHFELDVSTLEEVDSALYIKDLKFDAKKITLVDADLEQIITKVEAPQKEVEVPVVAEGTEETPAESGEPTPVTQEPSAETPSTEE</sequence>
<dbReference type="NCBIfam" id="TIGR00731">
    <property type="entry name" value="bL25_bact_ctc"/>
    <property type="match status" value="1"/>
</dbReference>
<evidence type="ECO:0000256" key="2">
    <source>
        <dbReference type="ARBA" id="ARBA00022884"/>
    </source>
</evidence>
<dbReference type="InterPro" id="IPR020057">
    <property type="entry name" value="Ribosomal_bL25_b-dom"/>
</dbReference>
<evidence type="ECO:0000259" key="8">
    <source>
        <dbReference type="Pfam" id="PF14693"/>
    </source>
</evidence>
<name>A0A1F7YN21_9BACT</name>
<dbReference type="Proteomes" id="UP000177263">
    <property type="component" value="Unassembled WGS sequence"/>
</dbReference>
<feature type="region of interest" description="Disordered" evidence="6">
    <location>
        <begin position="188"/>
        <end position="224"/>
    </location>
</feature>
<evidence type="ECO:0000256" key="4">
    <source>
        <dbReference type="ARBA" id="ARBA00023274"/>
    </source>
</evidence>
<dbReference type="Gene3D" id="2.170.120.20">
    <property type="entry name" value="Ribosomal protein L25, beta domain"/>
    <property type="match status" value="1"/>
</dbReference>
<dbReference type="HAMAP" id="MF_01334">
    <property type="entry name" value="Ribosomal_bL25_CTC"/>
    <property type="match status" value="1"/>
</dbReference>
<dbReference type="PANTHER" id="PTHR33284">
    <property type="entry name" value="RIBOSOMAL PROTEIN L25/GLN-TRNA SYNTHETASE, ANTI-CODON-BINDING DOMAIN-CONTAINING PROTEIN"/>
    <property type="match status" value="1"/>
</dbReference>
<dbReference type="EMBL" id="MGGM01000027">
    <property type="protein sequence ID" value="OGM28590.1"/>
    <property type="molecule type" value="Genomic_DNA"/>
</dbReference>
<dbReference type="InterPro" id="IPR011035">
    <property type="entry name" value="Ribosomal_bL25/Gln-tRNA_synth"/>
</dbReference>
<dbReference type="SUPFAM" id="SSF50715">
    <property type="entry name" value="Ribosomal protein L25-like"/>
    <property type="match status" value="1"/>
</dbReference>
<keyword evidence="1 5" id="KW-0699">rRNA-binding</keyword>
<dbReference type="InterPro" id="IPR020056">
    <property type="entry name" value="Rbsml_bL25/Gln-tRNA_synth_N"/>
</dbReference>
<dbReference type="PANTHER" id="PTHR33284:SF1">
    <property type="entry name" value="RIBOSOMAL PROTEIN L25_GLN-TRNA SYNTHETASE, ANTI-CODON-BINDING DOMAIN-CONTAINING PROTEIN"/>
    <property type="match status" value="1"/>
</dbReference>
<reference evidence="9 10" key="1">
    <citation type="journal article" date="2016" name="Nat. Commun.">
        <title>Thousands of microbial genomes shed light on interconnected biogeochemical processes in an aquifer system.</title>
        <authorList>
            <person name="Anantharaman K."/>
            <person name="Brown C.T."/>
            <person name="Hug L.A."/>
            <person name="Sharon I."/>
            <person name="Castelle C.J."/>
            <person name="Probst A.J."/>
            <person name="Thomas B.C."/>
            <person name="Singh A."/>
            <person name="Wilkins M.J."/>
            <person name="Karaoz U."/>
            <person name="Brodie E.L."/>
            <person name="Williams K.H."/>
            <person name="Hubbard S.S."/>
            <person name="Banfield J.F."/>
        </authorList>
    </citation>
    <scope>NUCLEOTIDE SEQUENCE [LARGE SCALE GENOMIC DNA]</scope>
</reference>
<dbReference type="GO" id="GO:0008097">
    <property type="term" value="F:5S rRNA binding"/>
    <property type="evidence" value="ECO:0007669"/>
    <property type="project" value="InterPro"/>
</dbReference>
<dbReference type="InterPro" id="IPR020930">
    <property type="entry name" value="Ribosomal_uL5_bac-type"/>
</dbReference>
<comment type="subunit">
    <text evidence="5">Part of the 50S ribosomal subunit; part of the 5S rRNA/L5/L18/L25 subcomplex. Contacts the 5S rRNA. Binds to the 5S rRNA independently of L5 and L18.</text>
</comment>